<evidence type="ECO:0000259" key="4">
    <source>
        <dbReference type="Pfam" id="PF07238"/>
    </source>
</evidence>
<dbReference type="InterPro" id="IPR009875">
    <property type="entry name" value="PilZ_domain"/>
</dbReference>
<organism evidence="6 7">
    <name type="scientific">Marinobacterium zhoushanense</name>
    <dbReference type="NCBI Taxonomy" id="1679163"/>
    <lineage>
        <taxon>Bacteria</taxon>
        <taxon>Pseudomonadati</taxon>
        <taxon>Pseudomonadota</taxon>
        <taxon>Gammaproteobacteria</taxon>
        <taxon>Oceanospirillales</taxon>
        <taxon>Oceanospirillaceae</taxon>
        <taxon>Marinobacterium</taxon>
    </lineage>
</organism>
<keyword evidence="2" id="KW-0547">Nucleotide-binding</keyword>
<dbReference type="Pfam" id="PF12945">
    <property type="entry name" value="PilZNR"/>
    <property type="match status" value="1"/>
</dbReference>
<keyword evidence="3" id="KW-0975">Bacterial flagellum</keyword>
<proteinExistence type="predicted"/>
<comment type="caution">
    <text evidence="6">The sequence shown here is derived from an EMBL/GenBank/DDBJ whole genome shotgun (WGS) entry which is preliminary data.</text>
</comment>
<dbReference type="Gene3D" id="2.30.110.10">
    <property type="entry name" value="Electron Transport, Fmn-binding Protein, Chain A"/>
    <property type="match status" value="1"/>
</dbReference>
<gene>
    <name evidence="6" type="ORF">GCM10011352_22140</name>
</gene>
<evidence type="ECO:0000259" key="5">
    <source>
        <dbReference type="Pfam" id="PF12945"/>
    </source>
</evidence>
<dbReference type="Pfam" id="PF07238">
    <property type="entry name" value="PilZ"/>
    <property type="match status" value="1"/>
</dbReference>
<evidence type="ECO:0000256" key="2">
    <source>
        <dbReference type="ARBA" id="ARBA00022741"/>
    </source>
</evidence>
<evidence type="ECO:0000256" key="3">
    <source>
        <dbReference type="ARBA" id="ARBA00023143"/>
    </source>
</evidence>
<sequence length="240" mass="26305">MTRFQPALDGQVAKTLAELRPQIGERVRLETRSPRGRYTVQLIGFRDGGSVIVSAPRSTGTPILINEGAPVTVRLMAGNWICAFETRLLKVTTTPYGHWHLACPTQVESHRVRHHTRVPVNLAVSVDVDEMDAAVSGFPLRAICTDIHTSGACVESNRVLGKVGQKLFVTARVAVNGIDQVILAPAIIRNIYEGESGSFSVISHGVEFVDLEEDTRLILAGFVYQQYLVETGYLPLEGEK</sequence>
<dbReference type="InterPro" id="IPR009926">
    <property type="entry name" value="T3SS_YcgR_PilZN"/>
</dbReference>
<name>A0ABQ1KH44_9GAMM</name>
<dbReference type="EMBL" id="BMIJ01000004">
    <property type="protein sequence ID" value="GGB95608.1"/>
    <property type="molecule type" value="Genomic_DNA"/>
</dbReference>
<protein>
    <recommendedName>
        <fullName evidence="8">Flagellar brake protein</fullName>
    </recommendedName>
</protein>
<dbReference type="RefSeq" id="WP_188748222.1">
    <property type="nucleotide sequence ID" value="NZ_BMIJ01000004.1"/>
</dbReference>
<feature type="domain" description="Type III secretion system flagellar brake protein YcgR PilZN" evidence="5">
    <location>
        <begin position="22"/>
        <end position="104"/>
    </location>
</feature>
<dbReference type="Proteomes" id="UP000629025">
    <property type="component" value="Unassembled WGS sequence"/>
</dbReference>
<keyword evidence="1" id="KW-0973">c-di-GMP</keyword>
<dbReference type="SUPFAM" id="SSF141371">
    <property type="entry name" value="PilZ domain-like"/>
    <property type="match status" value="1"/>
</dbReference>
<accession>A0ABQ1KH44</accession>
<keyword evidence="7" id="KW-1185">Reference proteome</keyword>
<evidence type="ECO:0000313" key="6">
    <source>
        <dbReference type="EMBL" id="GGB95608.1"/>
    </source>
</evidence>
<feature type="domain" description="PilZ" evidence="4">
    <location>
        <begin position="113"/>
        <end position="225"/>
    </location>
</feature>
<reference evidence="7" key="1">
    <citation type="journal article" date="2019" name="Int. J. Syst. Evol. Microbiol.">
        <title>The Global Catalogue of Microorganisms (GCM) 10K type strain sequencing project: providing services to taxonomists for standard genome sequencing and annotation.</title>
        <authorList>
            <consortium name="The Broad Institute Genomics Platform"/>
            <consortium name="The Broad Institute Genome Sequencing Center for Infectious Disease"/>
            <person name="Wu L."/>
            <person name="Ma J."/>
        </authorList>
    </citation>
    <scope>NUCLEOTIDE SEQUENCE [LARGE SCALE GENOMIC DNA]</scope>
    <source>
        <strain evidence="7">CGMCC 1.15341</strain>
    </source>
</reference>
<evidence type="ECO:0000256" key="1">
    <source>
        <dbReference type="ARBA" id="ARBA00022636"/>
    </source>
</evidence>
<dbReference type="InterPro" id="IPR012349">
    <property type="entry name" value="Split_barrel_FMN-bd"/>
</dbReference>
<evidence type="ECO:0000313" key="7">
    <source>
        <dbReference type="Proteomes" id="UP000629025"/>
    </source>
</evidence>
<evidence type="ECO:0008006" key="8">
    <source>
        <dbReference type="Google" id="ProtNLM"/>
    </source>
</evidence>